<dbReference type="InterPro" id="IPR045864">
    <property type="entry name" value="aa-tRNA-synth_II/BPL/LPL"/>
</dbReference>
<reference evidence="2" key="2">
    <citation type="journal article" date="2012" name="PLoS ONE">
        <title>A Deeply Branching Thermophilic Bacterium with an Ancient Acetyl-CoA Pathway Dominates a Subsurface Ecosystem.</title>
        <authorList>
            <person name="Takami H."/>
            <person name="Noguchi H."/>
            <person name="Takaki Y."/>
            <person name="Uchiyama I."/>
            <person name="Toyoda A."/>
            <person name="Nishi S."/>
            <person name="Chee G.-J."/>
            <person name="Arai W."/>
            <person name="Nunoura T."/>
            <person name="Itoh T."/>
            <person name="Hattori M."/>
            <person name="Takai K."/>
        </authorList>
    </citation>
    <scope>NUCLEOTIDE SEQUENCE</scope>
</reference>
<name>H5S8N4_9BACT</name>
<dbReference type="Gene3D" id="3.30.930.10">
    <property type="entry name" value="Bira Bifunctional Protein, Domain 2"/>
    <property type="match status" value="1"/>
</dbReference>
<dbReference type="PANTHER" id="PTHR12835">
    <property type="entry name" value="BIOTIN PROTEIN LIGASE"/>
    <property type="match status" value="1"/>
</dbReference>
<sequence>MDIPGNAMLMTVGFPAGWIGDSRAPLVVLAAAATTVLDTLAEYAPAEQLALKYPNDVWVKPRNAPPGKVGGMLIETDYTGGQAGSVLVGIGINLAGLPNVPDSPYPLRSLAEVATNPLPPAEHLAERLTERILERLMSREYAPIVAAWKNALRMVGRVVLLRPTGQQVRIIGFDADGSLRALSSDGATLLVRDSTSLLYDPFA</sequence>
<protein>
    <submittedName>
        <fullName evidence="2">BirA family transcriptional regulator, biotin operon repressor / biotin-[acetyl-CoA-carboxylase] ligase</fullName>
    </submittedName>
</protein>
<evidence type="ECO:0000313" key="2">
    <source>
        <dbReference type="EMBL" id="BAL52520.1"/>
    </source>
</evidence>
<dbReference type="PROSITE" id="PS51733">
    <property type="entry name" value="BPL_LPL_CATALYTIC"/>
    <property type="match status" value="1"/>
</dbReference>
<dbReference type="InterPro" id="IPR004143">
    <property type="entry name" value="BPL_LPL_catalytic"/>
</dbReference>
<dbReference type="EMBL" id="AP011630">
    <property type="protein sequence ID" value="BAL52520.1"/>
    <property type="molecule type" value="Genomic_DNA"/>
</dbReference>
<dbReference type="AlphaFoldDB" id="H5S8N4"/>
<proteinExistence type="predicted"/>
<keyword evidence="2" id="KW-0436">Ligase</keyword>
<accession>H5S8N4</accession>
<dbReference type="GO" id="GO:0004077">
    <property type="term" value="F:biotin--[biotin carboxyl-carrier protein] ligase activity"/>
    <property type="evidence" value="ECO:0007669"/>
    <property type="project" value="TreeGrafter"/>
</dbReference>
<evidence type="ECO:0000259" key="1">
    <source>
        <dbReference type="PROSITE" id="PS51733"/>
    </source>
</evidence>
<dbReference type="PANTHER" id="PTHR12835:SF5">
    <property type="entry name" value="BIOTIN--PROTEIN LIGASE"/>
    <property type="match status" value="1"/>
</dbReference>
<organism evidence="2">
    <name type="scientific">uncultured Bacteroidota bacterium</name>
    <dbReference type="NCBI Taxonomy" id="152509"/>
    <lineage>
        <taxon>Bacteria</taxon>
        <taxon>Pseudomonadati</taxon>
        <taxon>Bacteroidota</taxon>
        <taxon>environmental samples</taxon>
    </lineage>
</organism>
<dbReference type="GO" id="GO:0005737">
    <property type="term" value="C:cytoplasm"/>
    <property type="evidence" value="ECO:0007669"/>
    <property type="project" value="TreeGrafter"/>
</dbReference>
<feature type="domain" description="BPL/LPL catalytic" evidence="1">
    <location>
        <begin position="1"/>
        <end position="140"/>
    </location>
</feature>
<reference evidence="2" key="1">
    <citation type="journal article" date="2005" name="Environ. Microbiol.">
        <title>Genetic and functional properties of uncultivated thermophilic crenarchaeotes from a subsurface gold mine as revealed by analysis of genome fragments.</title>
        <authorList>
            <person name="Nunoura T."/>
            <person name="Hirayama H."/>
            <person name="Takami H."/>
            <person name="Oida H."/>
            <person name="Nishi S."/>
            <person name="Shimamura S."/>
            <person name="Suzuki Y."/>
            <person name="Inagaki F."/>
            <person name="Takai K."/>
            <person name="Nealson K.H."/>
            <person name="Horikoshi K."/>
        </authorList>
    </citation>
    <scope>NUCLEOTIDE SEQUENCE</scope>
</reference>
<dbReference type="SUPFAM" id="SSF55681">
    <property type="entry name" value="Class II aaRS and biotin synthetases"/>
    <property type="match status" value="1"/>
</dbReference>
<gene>
    <name evidence="2" type="ORF">HGMM_F01E03C21</name>
</gene>